<name>A0A4Q5LPM5_9SPHI</name>
<protein>
    <recommendedName>
        <fullName evidence="3">DUF4365 domain-containing protein</fullName>
    </recommendedName>
</protein>
<dbReference type="EMBL" id="SEWG01000002">
    <property type="protein sequence ID" value="RYU91345.1"/>
    <property type="molecule type" value="Genomic_DNA"/>
</dbReference>
<gene>
    <name evidence="1" type="ORF">EWM62_05235</name>
</gene>
<dbReference type="AlphaFoldDB" id="A0A4Q5LPM5"/>
<evidence type="ECO:0000313" key="1">
    <source>
        <dbReference type="EMBL" id="RYU91345.1"/>
    </source>
</evidence>
<sequence length="144" mass="17179">MESKTKIKEWRAEEIAKIFLLKSEYGLAVERFSTKLFDYFVQLRKNELIRFAVEVKTRDGFVPKMREQLPSIKIYQNNGMINIPVLLFRIDEVKETGEIAYLVEPVYGKNYLMIKEDFDFIKLDQANLSLKIEEIKEWYLQLTN</sequence>
<reference evidence="1 2" key="1">
    <citation type="submission" date="2019-02" db="EMBL/GenBank/DDBJ databases">
        <title>Bacterial novel species Mucilaginibacter sp. 17JY9-4 isolated from soil.</title>
        <authorList>
            <person name="Jung H.-Y."/>
        </authorList>
    </citation>
    <scope>NUCLEOTIDE SEQUENCE [LARGE SCALE GENOMIC DNA]</scope>
    <source>
        <strain evidence="1 2">17JY9-4</strain>
    </source>
</reference>
<accession>A0A4Q5LPM5</accession>
<dbReference type="OrthoDB" id="1492775at2"/>
<evidence type="ECO:0000313" key="2">
    <source>
        <dbReference type="Proteomes" id="UP000293331"/>
    </source>
</evidence>
<proteinExistence type="predicted"/>
<dbReference type="RefSeq" id="WP_129875604.1">
    <property type="nucleotide sequence ID" value="NZ_SEWG01000002.1"/>
</dbReference>
<dbReference type="Proteomes" id="UP000293331">
    <property type="component" value="Unassembled WGS sequence"/>
</dbReference>
<comment type="caution">
    <text evidence="1">The sequence shown here is derived from an EMBL/GenBank/DDBJ whole genome shotgun (WGS) entry which is preliminary data.</text>
</comment>
<evidence type="ECO:0008006" key="3">
    <source>
        <dbReference type="Google" id="ProtNLM"/>
    </source>
</evidence>
<organism evidence="1 2">
    <name type="scientific">Mucilaginibacter terrigena</name>
    <dbReference type="NCBI Taxonomy" id="2492395"/>
    <lineage>
        <taxon>Bacteria</taxon>
        <taxon>Pseudomonadati</taxon>
        <taxon>Bacteroidota</taxon>
        <taxon>Sphingobacteriia</taxon>
        <taxon>Sphingobacteriales</taxon>
        <taxon>Sphingobacteriaceae</taxon>
        <taxon>Mucilaginibacter</taxon>
    </lineage>
</organism>
<keyword evidence="2" id="KW-1185">Reference proteome</keyword>